<dbReference type="Proteomes" id="UP000199055">
    <property type="component" value="Unassembled WGS sequence"/>
</dbReference>
<dbReference type="EMBL" id="FOET01000001">
    <property type="protein sequence ID" value="SEP57495.1"/>
    <property type="molecule type" value="Genomic_DNA"/>
</dbReference>
<name>A0A1H8YZ65_9ACTN</name>
<dbReference type="InterPro" id="IPR011344">
    <property type="entry name" value="ssDNA-bd"/>
</dbReference>
<keyword evidence="5" id="KW-1185">Reference proteome</keyword>
<reference evidence="4 5" key="1">
    <citation type="submission" date="2016-10" db="EMBL/GenBank/DDBJ databases">
        <authorList>
            <person name="de Groot N.N."/>
        </authorList>
    </citation>
    <scope>NUCLEOTIDE SEQUENCE [LARGE SCALE GENOMIC DNA]</scope>
    <source>
        <strain evidence="4 5">CGMCC 4.3519</strain>
    </source>
</reference>
<dbReference type="PROSITE" id="PS50935">
    <property type="entry name" value="SSB"/>
    <property type="match status" value="1"/>
</dbReference>
<keyword evidence="1 2" id="KW-0238">DNA-binding</keyword>
<evidence type="ECO:0000313" key="5">
    <source>
        <dbReference type="Proteomes" id="UP000199055"/>
    </source>
</evidence>
<dbReference type="RefSeq" id="WP_093654341.1">
    <property type="nucleotide sequence ID" value="NZ_FOET01000001.1"/>
</dbReference>
<dbReference type="STRING" id="403935.SAMN05216481_101195"/>
<gene>
    <name evidence="4" type="ORF">SAMN05216481_101195</name>
</gene>
<dbReference type="Pfam" id="PF00436">
    <property type="entry name" value="SSB"/>
    <property type="match status" value="1"/>
</dbReference>
<dbReference type="PIRSF" id="PIRSF002070">
    <property type="entry name" value="SSB"/>
    <property type="match status" value="1"/>
</dbReference>
<dbReference type="InterPro" id="IPR000424">
    <property type="entry name" value="Primosome_PriB/ssb"/>
</dbReference>
<dbReference type="HAMAP" id="MF_00984">
    <property type="entry name" value="SSB"/>
    <property type="match status" value="1"/>
</dbReference>
<dbReference type="InterPro" id="IPR012340">
    <property type="entry name" value="NA-bd_OB-fold"/>
</dbReference>
<comment type="subunit">
    <text evidence="2">Homotetramer.</text>
</comment>
<sequence length="139" mass="15109">MNETMVTVVGNAASAVEARTTASGRPAARLRLATTVRRYDEQRGGWTDAYTGFYTVWAFRGLAENLAASVTVGEPLLVQGRLRVQQGERDGKRWTSVEIEATAVGHDLARGTSSFRRVVRAVPTGEPPPSPWDLHATGR</sequence>
<evidence type="ECO:0000256" key="2">
    <source>
        <dbReference type="HAMAP-Rule" id="MF_00984"/>
    </source>
</evidence>
<comment type="caution">
    <text evidence="2">Lacks conserved residue(s) required for the propagation of feature annotation.</text>
</comment>
<dbReference type="AlphaFoldDB" id="A0A1H8YZ65"/>
<organism evidence="4 5">
    <name type="scientific">Streptomyces radiopugnans</name>
    <dbReference type="NCBI Taxonomy" id="403935"/>
    <lineage>
        <taxon>Bacteria</taxon>
        <taxon>Bacillati</taxon>
        <taxon>Actinomycetota</taxon>
        <taxon>Actinomycetes</taxon>
        <taxon>Kitasatosporales</taxon>
        <taxon>Streptomycetaceae</taxon>
        <taxon>Streptomyces</taxon>
    </lineage>
</organism>
<proteinExistence type="inferred from homology"/>
<protein>
    <recommendedName>
        <fullName evidence="2 3">Single-stranded DNA-binding protein</fullName>
        <shortName evidence="2">SSB</shortName>
    </recommendedName>
</protein>
<dbReference type="SUPFAM" id="SSF50249">
    <property type="entry name" value="Nucleic acid-binding proteins"/>
    <property type="match status" value="1"/>
</dbReference>
<dbReference type="Gene3D" id="2.40.50.140">
    <property type="entry name" value="Nucleic acid-binding proteins"/>
    <property type="match status" value="1"/>
</dbReference>
<evidence type="ECO:0000256" key="1">
    <source>
        <dbReference type="ARBA" id="ARBA00023125"/>
    </source>
</evidence>
<evidence type="ECO:0000256" key="3">
    <source>
        <dbReference type="PIRNR" id="PIRNR002070"/>
    </source>
</evidence>
<evidence type="ECO:0000313" key="4">
    <source>
        <dbReference type="EMBL" id="SEP57495.1"/>
    </source>
</evidence>
<dbReference type="CDD" id="cd04496">
    <property type="entry name" value="SSB_OBF"/>
    <property type="match status" value="1"/>
</dbReference>
<dbReference type="GO" id="GO:0003697">
    <property type="term" value="F:single-stranded DNA binding"/>
    <property type="evidence" value="ECO:0007669"/>
    <property type="project" value="UniProtKB-UniRule"/>
</dbReference>
<accession>A0A1H8YZ65</accession>
<dbReference type="GO" id="GO:0006260">
    <property type="term" value="P:DNA replication"/>
    <property type="evidence" value="ECO:0007669"/>
    <property type="project" value="InterPro"/>
</dbReference>